<evidence type="ECO:0000313" key="2">
    <source>
        <dbReference type="Proteomes" id="UP000238356"/>
    </source>
</evidence>
<reference evidence="1 2" key="1">
    <citation type="submission" date="2018-02" db="EMBL/GenBank/DDBJ databases">
        <title>8 Nocardia nova and 1 Nocardia cyriacigeorgica strain used for evolution to TMP-SMX.</title>
        <authorList>
            <person name="Mehta H."/>
            <person name="Weng J."/>
            <person name="Shamoo Y."/>
        </authorList>
    </citation>
    <scope>NUCLEOTIDE SEQUENCE [LARGE SCALE GENOMIC DNA]</scope>
    <source>
        <strain evidence="1 2">BAA2227</strain>
    </source>
</reference>
<protein>
    <submittedName>
        <fullName evidence="1">Uncharacterized protein</fullName>
    </submittedName>
</protein>
<sequence length="74" mass="8015">MNVPDTRTGHMDVFLPQALEAAVLDAVIRLNVTSALARTGESPVTIEYGTGQPHSPGVTRWPVTYTADRPRIQA</sequence>
<proteinExistence type="predicted"/>
<dbReference type="Proteomes" id="UP000238356">
    <property type="component" value="Unassembled WGS sequence"/>
</dbReference>
<accession>A0A2S5ZYD6</accession>
<dbReference type="EMBL" id="PSZD01000024">
    <property type="protein sequence ID" value="PPJ23372.1"/>
    <property type="molecule type" value="Genomic_DNA"/>
</dbReference>
<organism evidence="1 2">
    <name type="scientific">Nocardia nova</name>
    <dbReference type="NCBI Taxonomy" id="37330"/>
    <lineage>
        <taxon>Bacteria</taxon>
        <taxon>Bacillati</taxon>
        <taxon>Actinomycetota</taxon>
        <taxon>Actinomycetes</taxon>
        <taxon>Mycobacteriales</taxon>
        <taxon>Nocardiaceae</taxon>
        <taxon>Nocardia</taxon>
    </lineage>
</organism>
<name>A0A2S5ZYD6_9NOCA</name>
<keyword evidence="2" id="KW-1185">Reference proteome</keyword>
<comment type="caution">
    <text evidence="1">The sequence shown here is derived from an EMBL/GenBank/DDBJ whole genome shotgun (WGS) entry which is preliminary data.</text>
</comment>
<dbReference type="RefSeq" id="WP_104364403.1">
    <property type="nucleotide sequence ID" value="NZ_PSZD01000024.1"/>
</dbReference>
<gene>
    <name evidence="1" type="ORF">C5F51_28405</name>
</gene>
<dbReference type="AlphaFoldDB" id="A0A2S5ZYD6"/>
<evidence type="ECO:0000313" key="1">
    <source>
        <dbReference type="EMBL" id="PPJ23372.1"/>
    </source>
</evidence>